<dbReference type="InterPro" id="IPR036396">
    <property type="entry name" value="Cyt_P450_sf"/>
</dbReference>
<keyword evidence="2" id="KW-0349">Heme</keyword>
<organism evidence="8 9">
    <name type="scientific">Ilex paraguariensis</name>
    <name type="common">yerba mate</name>
    <dbReference type="NCBI Taxonomy" id="185542"/>
    <lineage>
        <taxon>Eukaryota</taxon>
        <taxon>Viridiplantae</taxon>
        <taxon>Streptophyta</taxon>
        <taxon>Embryophyta</taxon>
        <taxon>Tracheophyta</taxon>
        <taxon>Spermatophyta</taxon>
        <taxon>Magnoliopsida</taxon>
        <taxon>eudicotyledons</taxon>
        <taxon>Gunneridae</taxon>
        <taxon>Pentapetalae</taxon>
        <taxon>asterids</taxon>
        <taxon>campanulids</taxon>
        <taxon>Aquifoliales</taxon>
        <taxon>Aquifoliaceae</taxon>
        <taxon>Ilex</taxon>
    </lineage>
</organism>
<keyword evidence="9" id="KW-1185">Reference proteome</keyword>
<evidence type="ECO:0000256" key="3">
    <source>
        <dbReference type="ARBA" id="ARBA00022723"/>
    </source>
</evidence>
<dbReference type="PANTHER" id="PTHR47955">
    <property type="entry name" value="CYTOCHROME P450 FAMILY 71 PROTEIN"/>
    <property type="match status" value="1"/>
</dbReference>
<dbReference type="InterPro" id="IPR001128">
    <property type="entry name" value="Cyt_P450"/>
</dbReference>
<name>A0ABC8SFZ3_9AQUA</name>
<dbReference type="InterPro" id="IPR002401">
    <property type="entry name" value="Cyt_P450_E_grp-I"/>
</dbReference>
<evidence type="ECO:0000313" key="9">
    <source>
        <dbReference type="Proteomes" id="UP001642360"/>
    </source>
</evidence>
<sequence>MVFQWHISIFSVLSLFFFIVFLLKWFFNTPKTQENLPPSPPKLPIIGNLHQIGLLPHRSLRALAQRYGPLMLLQLGGVPVLIVSSADAAHEIMKTHDLIFSNRPKSSIASRLLYDSKDIAFAPYGEYWRQVKSICVLQLLSNRRVQSFKNVREEETALMIQKIRQNCSSSSSVVNLSEILISLTNDVVCRVALGRKYSGGGEVMELLGESAQLLGVFNVGDYIPWLGWMNRVNGLDAKVEKVAKGLDEFLEGIVKDHTERKKGKNDGGGGDSVEEGTDFVDILLEIQREKMTGFSIHRDTIKALIMVSIALYPSVCLYSSLVILIGLHRLRSLINTALGVLQVLSQLV</sequence>
<reference evidence="8 9" key="1">
    <citation type="submission" date="2024-02" db="EMBL/GenBank/DDBJ databases">
        <authorList>
            <person name="Vignale AGUSTIN F."/>
            <person name="Sosa J E."/>
            <person name="Modenutti C."/>
        </authorList>
    </citation>
    <scope>NUCLEOTIDE SEQUENCE [LARGE SCALE GENOMIC DNA]</scope>
</reference>
<keyword evidence="7" id="KW-0472">Membrane</keyword>
<protein>
    <submittedName>
        <fullName evidence="8">Uncharacterized protein</fullName>
    </submittedName>
</protein>
<dbReference type="GO" id="GO:0004497">
    <property type="term" value="F:monooxygenase activity"/>
    <property type="evidence" value="ECO:0007669"/>
    <property type="project" value="UniProtKB-KW"/>
</dbReference>
<dbReference type="EMBL" id="CAUOFW020002400">
    <property type="protein sequence ID" value="CAK9153462.1"/>
    <property type="molecule type" value="Genomic_DNA"/>
</dbReference>
<evidence type="ECO:0000256" key="5">
    <source>
        <dbReference type="ARBA" id="ARBA00023004"/>
    </source>
</evidence>
<dbReference type="Proteomes" id="UP001642360">
    <property type="component" value="Unassembled WGS sequence"/>
</dbReference>
<gene>
    <name evidence="8" type="ORF">ILEXP_LOCUS21731</name>
</gene>
<dbReference type="PRINTS" id="PR00463">
    <property type="entry name" value="EP450I"/>
</dbReference>
<evidence type="ECO:0000313" key="8">
    <source>
        <dbReference type="EMBL" id="CAK9153462.1"/>
    </source>
</evidence>
<evidence type="ECO:0000256" key="2">
    <source>
        <dbReference type="ARBA" id="ARBA00022617"/>
    </source>
</evidence>
<keyword evidence="7" id="KW-0812">Transmembrane</keyword>
<keyword evidence="7" id="KW-1133">Transmembrane helix</keyword>
<keyword evidence="4" id="KW-0560">Oxidoreductase</keyword>
<dbReference type="SUPFAM" id="SSF48264">
    <property type="entry name" value="Cytochrome P450"/>
    <property type="match status" value="1"/>
</dbReference>
<keyword evidence="5" id="KW-0408">Iron</keyword>
<feature type="transmembrane region" description="Helical" evidence="7">
    <location>
        <begin position="7"/>
        <end position="27"/>
    </location>
</feature>
<proteinExistence type="inferred from homology"/>
<dbReference type="AlphaFoldDB" id="A0ABC8SFZ3"/>
<evidence type="ECO:0000256" key="7">
    <source>
        <dbReference type="SAM" id="Phobius"/>
    </source>
</evidence>
<keyword evidence="3" id="KW-0479">Metal-binding</keyword>
<feature type="transmembrane region" description="Helical" evidence="7">
    <location>
        <begin position="303"/>
        <end position="327"/>
    </location>
</feature>
<evidence type="ECO:0000256" key="4">
    <source>
        <dbReference type="ARBA" id="ARBA00023002"/>
    </source>
</evidence>
<dbReference type="Pfam" id="PF00067">
    <property type="entry name" value="p450"/>
    <property type="match status" value="1"/>
</dbReference>
<dbReference type="GO" id="GO:0046872">
    <property type="term" value="F:metal ion binding"/>
    <property type="evidence" value="ECO:0007669"/>
    <property type="project" value="UniProtKB-KW"/>
</dbReference>
<accession>A0ABC8SFZ3</accession>
<dbReference type="Gene3D" id="1.10.630.10">
    <property type="entry name" value="Cytochrome P450"/>
    <property type="match status" value="1"/>
</dbReference>
<keyword evidence="6" id="KW-0503">Monooxygenase</keyword>
<evidence type="ECO:0000256" key="1">
    <source>
        <dbReference type="ARBA" id="ARBA00010617"/>
    </source>
</evidence>
<comment type="caution">
    <text evidence="8">The sequence shown here is derived from an EMBL/GenBank/DDBJ whole genome shotgun (WGS) entry which is preliminary data.</text>
</comment>
<evidence type="ECO:0000256" key="6">
    <source>
        <dbReference type="ARBA" id="ARBA00023033"/>
    </source>
</evidence>
<dbReference type="PANTHER" id="PTHR47955:SF15">
    <property type="entry name" value="CYTOCHROME P450 71A2-LIKE"/>
    <property type="match status" value="1"/>
</dbReference>
<comment type="similarity">
    <text evidence="1">Belongs to the cytochrome P450 family.</text>
</comment>